<evidence type="ECO:0000313" key="2">
    <source>
        <dbReference type="EMBL" id="MBI5171169.1"/>
    </source>
</evidence>
<organism evidence="2 3">
    <name type="scientific">Eiseniibacteriota bacterium</name>
    <dbReference type="NCBI Taxonomy" id="2212470"/>
    <lineage>
        <taxon>Bacteria</taxon>
        <taxon>Candidatus Eiseniibacteriota</taxon>
    </lineage>
</organism>
<dbReference type="AlphaFoldDB" id="A0A933SEY1"/>
<feature type="signal peptide" evidence="1">
    <location>
        <begin position="1"/>
        <end position="25"/>
    </location>
</feature>
<keyword evidence="1" id="KW-0732">Signal</keyword>
<comment type="caution">
    <text evidence="2">The sequence shown here is derived from an EMBL/GenBank/DDBJ whole genome shotgun (WGS) entry which is preliminary data.</text>
</comment>
<dbReference type="Proteomes" id="UP000696931">
    <property type="component" value="Unassembled WGS sequence"/>
</dbReference>
<feature type="chain" id="PRO_5038104441" description="PorV/PorQ family protein" evidence="1">
    <location>
        <begin position="26"/>
        <end position="390"/>
    </location>
</feature>
<evidence type="ECO:0000313" key="3">
    <source>
        <dbReference type="Proteomes" id="UP000696931"/>
    </source>
</evidence>
<name>A0A933SEY1_UNCEI</name>
<evidence type="ECO:0000256" key="1">
    <source>
        <dbReference type="SAM" id="SignalP"/>
    </source>
</evidence>
<proteinExistence type="predicted"/>
<gene>
    <name evidence="2" type="ORF">HZA61_16905</name>
</gene>
<reference evidence="2" key="1">
    <citation type="submission" date="2020-07" db="EMBL/GenBank/DDBJ databases">
        <title>Huge and variable diversity of episymbiotic CPR bacteria and DPANN archaea in groundwater ecosystems.</title>
        <authorList>
            <person name="He C.Y."/>
            <person name="Keren R."/>
            <person name="Whittaker M."/>
            <person name="Farag I.F."/>
            <person name="Doudna J."/>
            <person name="Cate J.H.D."/>
            <person name="Banfield J.F."/>
        </authorList>
    </citation>
    <scope>NUCLEOTIDE SEQUENCE</scope>
    <source>
        <strain evidence="2">NC_groundwater_1813_Pr3_B-0.1um_71_17</strain>
    </source>
</reference>
<dbReference type="Gene3D" id="2.40.160.60">
    <property type="entry name" value="Outer membrane protein transport protein (OMPP1/FadL/TodX)"/>
    <property type="match status" value="1"/>
</dbReference>
<protein>
    <recommendedName>
        <fullName evidence="4">PorV/PorQ family protein</fullName>
    </recommendedName>
</protein>
<dbReference type="EMBL" id="JACRIW010000121">
    <property type="protein sequence ID" value="MBI5171169.1"/>
    <property type="molecule type" value="Genomic_DNA"/>
</dbReference>
<evidence type="ECO:0008006" key="4">
    <source>
        <dbReference type="Google" id="ProtNLM"/>
    </source>
</evidence>
<sequence length="390" mass="41378">MKSLRSMCAIACVCAIAATGTKAHAQGTARSMDFEQSIRTAGMGGAGVAVPWGVTSTWGNPATLGFAQGWGWDETRTQLVPGLASDVFLRTKRMTAGFGGVGVSWSGQPGGVGGLELDYGQSERTNESGGVLGSFGSYERVRSWGFGVSAATLADRFGKRTGERSIARYGDVAFGENFKDAIVALAPADLGGAARAKNHDWGVLARVSPSAFLRHGRDGVWDADVAFGHSVLNAGDELFVFLNEDQASPPSRIRRTGFAATASLAQPTAMHAAFEHLPILSALGPFVRLTVSFDHEAIVTGQGYDVDRSGQELSILGVVDLRHGHVKDIAGEIVDDTRGIGLCLPLGKIAAFRWDYAEVPQARDSGLPNVTRRSWSMWVNPAEIVRRGGR</sequence>
<accession>A0A933SEY1</accession>